<dbReference type="Gene3D" id="1.10.3470.10">
    <property type="entry name" value="ABC transporter involved in vitamin B12 uptake, BtuC"/>
    <property type="match status" value="1"/>
</dbReference>
<feature type="transmembrane region" description="Helical" evidence="8">
    <location>
        <begin position="88"/>
        <end position="106"/>
    </location>
</feature>
<feature type="transmembrane region" description="Helical" evidence="8">
    <location>
        <begin position="59"/>
        <end position="76"/>
    </location>
</feature>
<evidence type="ECO:0000256" key="3">
    <source>
        <dbReference type="ARBA" id="ARBA00022448"/>
    </source>
</evidence>
<comment type="subcellular location">
    <subcellularLocation>
        <location evidence="1">Cell membrane</location>
        <topology evidence="1">Multi-pass membrane protein</topology>
    </subcellularLocation>
</comment>
<organism evidence="9 10">
    <name type="scientific">Falsihalocynthiibacter arcticus</name>
    <dbReference type="NCBI Taxonomy" id="1579316"/>
    <lineage>
        <taxon>Bacteria</taxon>
        <taxon>Pseudomonadati</taxon>
        <taxon>Pseudomonadota</taxon>
        <taxon>Alphaproteobacteria</taxon>
        <taxon>Rhodobacterales</taxon>
        <taxon>Roseobacteraceae</taxon>
        <taxon>Falsihalocynthiibacter</taxon>
    </lineage>
</organism>
<feature type="transmembrane region" description="Helical" evidence="8">
    <location>
        <begin position="112"/>
        <end position="133"/>
    </location>
</feature>
<evidence type="ECO:0000256" key="1">
    <source>
        <dbReference type="ARBA" id="ARBA00004651"/>
    </source>
</evidence>
<keyword evidence="7 8" id="KW-0472">Membrane</keyword>
<keyword evidence="6 8" id="KW-1133">Transmembrane helix</keyword>
<dbReference type="PANTHER" id="PTHR30472">
    <property type="entry name" value="FERRIC ENTEROBACTIN TRANSPORT SYSTEM PERMEASE PROTEIN"/>
    <property type="match status" value="1"/>
</dbReference>
<evidence type="ECO:0000256" key="2">
    <source>
        <dbReference type="ARBA" id="ARBA00007935"/>
    </source>
</evidence>
<dbReference type="Pfam" id="PF01032">
    <property type="entry name" value="FecCD"/>
    <property type="match status" value="1"/>
</dbReference>
<dbReference type="GO" id="GO:0022857">
    <property type="term" value="F:transmembrane transporter activity"/>
    <property type="evidence" value="ECO:0007669"/>
    <property type="project" value="InterPro"/>
</dbReference>
<keyword evidence="5 8" id="KW-0812">Transmembrane</keyword>
<dbReference type="PANTHER" id="PTHR30472:SF1">
    <property type="entry name" value="FE(3+) DICITRATE TRANSPORT SYSTEM PERMEASE PROTEIN FECC-RELATED"/>
    <property type="match status" value="1"/>
</dbReference>
<sequence length="328" mass="33000">MSGQVWKIAAIAVVLLLATVGSLITGGRSDVGLTDIFTLLTGAEDIAATTMRDIRMPRTAVAALVGVNLALAGVVLQALTRNPLASPAILGINQGAALGLVAALVFPSATGLALNSMAVAGALAAGAATFAIAGGFGGRIDPLRLVLGGVAVGAFSFAAVRFAYTLEDDLAHAVIRWTIGDIGDMRWHDAAPLAVFTFVGMLGGVALAQRLNMMALGDASARGLGADPRWTLFLGAVLAAILAGASVTVAGPIAFVGLVVPHLARVMFGGDHRVLVPAAAALGAALMLVADTLSKLIAAPSEIPVGLVAALIGAPWFLYLTLTSEALE</sequence>
<dbReference type="InterPro" id="IPR037294">
    <property type="entry name" value="ABC_BtuC-like"/>
</dbReference>
<dbReference type="Proteomes" id="UP000070371">
    <property type="component" value="Chromosome"/>
</dbReference>
<dbReference type="GO" id="GO:0005886">
    <property type="term" value="C:plasma membrane"/>
    <property type="evidence" value="ECO:0007669"/>
    <property type="project" value="UniProtKB-SubCell"/>
</dbReference>
<evidence type="ECO:0000256" key="5">
    <source>
        <dbReference type="ARBA" id="ARBA00022692"/>
    </source>
</evidence>
<accession>A0A126V349</accession>
<keyword evidence="3" id="KW-0813">Transport</keyword>
<reference evidence="9 10" key="1">
    <citation type="submission" date="2016-02" db="EMBL/GenBank/DDBJ databases">
        <title>Complete genome sequence of Halocynthiibacter arcticus PAMC 20958t from arctic marine sediment.</title>
        <authorList>
            <person name="Lee Y.M."/>
            <person name="Baek K."/>
            <person name="Lee H.K."/>
            <person name="Shin S.C."/>
        </authorList>
    </citation>
    <scope>NUCLEOTIDE SEQUENCE [LARGE SCALE GENOMIC DNA]</scope>
    <source>
        <strain evidence="9">PAMC 20958</strain>
    </source>
</reference>
<protein>
    <submittedName>
        <fullName evidence="9">ABC transporter permease</fullName>
    </submittedName>
</protein>
<evidence type="ECO:0000313" key="9">
    <source>
        <dbReference type="EMBL" id="AML52365.1"/>
    </source>
</evidence>
<dbReference type="STRING" id="1579316.RC74_14740"/>
<feature type="transmembrane region" description="Helical" evidence="8">
    <location>
        <begin position="190"/>
        <end position="209"/>
    </location>
</feature>
<gene>
    <name evidence="9" type="ORF">RC74_14740</name>
</gene>
<name>A0A126V349_9RHOB</name>
<keyword evidence="4" id="KW-1003">Cell membrane</keyword>
<evidence type="ECO:0000256" key="7">
    <source>
        <dbReference type="ARBA" id="ARBA00023136"/>
    </source>
</evidence>
<dbReference type="CDD" id="cd06550">
    <property type="entry name" value="TM_ABC_iron-siderophores_like"/>
    <property type="match status" value="1"/>
</dbReference>
<evidence type="ECO:0000256" key="8">
    <source>
        <dbReference type="SAM" id="Phobius"/>
    </source>
</evidence>
<comment type="similarity">
    <text evidence="2">Belongs to the binding-protein-dependent transport system permease family. FecCD subfamily.</text>
</comment>
<dbReference type="EMBL" id="CP014327">
    <property type="protein sequence ID" value="AML52365.1"/>
    <property type="molecule type" value="Genomic_DNA"/>
</dbReference>
<feature type="transmembrane region" description="Helical" evidence="8">
    <location>
        <begin position="145"/>
        <end position="164"/>
    </location>
</feature>
<dbReference type="SUPFAM" id="SSF81345">
    <property type="entry name" value="ABC transporter involved in vitamin B12 uptake, BtuC"/>
    <property type="match status" value="1"/>
</dbReference>
<feature type="transmembrane region" description="Helical" evidence="8">
    <location>
        <begin position="305"/>
        <end position="322"/>
    </location>
</feature>
<evidence type="ECO:0000313" key="10">
    <source>
        <dbReference type="Proteomes" id="UP000070371"/>
    </source>
</evidence>
<evidence type="ECO:0000256" key="4">
    <source>
        <dbReference type="ARBA" id="ARBA00022475"/>
    </source>
</evidence>
<dbReference type="GO" id="GO:0033214">
    <property type="term" value="P:siderophore-iron import into cell"/>
    <property type="evidence" value="ECO:0007669"/>
    <property type="project" value="TreeGrafter"/>
</dbReference>
<dbReference type="KEGG" id="hat:RC74_14740"/>
<dbReference type="AlphaFoldDB" id="A0A126V349"/>
<proteinExistence type="inferred from homology"/>
<feature type="transmembrane region" description="Helical" evidence="8">
    <location>
        <begin position="274"/>
        <end position="293"/>
    </location>
</feature>
<evidence type="ECO:0000256" key="6">
    <source>
        <dbReference type="ARBA" id="ARBA00022989"/>
    </source>
</evidence>
<dbReference type="RefSeq" id="WP_038999869.1">
    <property type="nucleotide sequence ID" value="NZ_CP014327.1"/>
</dbReference>
<feature type="transmembrane region" description="Helical" evidence="8">
    <location>
        <begin position="230"/>
        <end position="254"/>
    </location>
</feature>
<dbReference type="InterPro" id="IPR000522">
    <property type="entry name" value="ABC_transptr_permease_BtuC"/>
</dbReference>
<keyword evidence="10" id="KW-1185">Reference proteome</keyword>